<protein>
    <recommendedName>
        <fullName evidence="5">DUF4258 domain-containing protein</fullName>
    </recommendedName>
</protein>
<dbReference type="EMBL" id="NBUC01000200">
    <property type="protein sequence ID" value="PLT90253.1"/>
    <property type="molecule type" value="Genomic_DNA"/>
</dbReference>
<evidence type="ECO:0000313" key="3">
    <source>
        <dbReference type="EMBL" id="PLT90253.1"/>
    </source>
</evidence>
<keyword evidence="2" id="KW-0812">Transmembrane</keyword>
<evidence type="ECO:0000256" key="2">
    <source>
        <dbReference type="SAM" id="Phobius"/>
    </source>
</evidence>
<reference evidence="3 4" key="1">
    <citation type="journal article" date="2018" name="FEMS Microbiol. Ecol.">
        <title>Co-invading symbiotic mutualists of Medicago polymorpha retain high ancestral diversity and contain diverse accessory genomes.</title>
        <authorList>
            <person name="Porter S.S."/>
            <person name="Faber-Hammond J.J."/>
            <person name="Friesen M.L."/>
        </authorList>
    </citation>
    <scope>NUCLEOTIDE SEQUENCE [LARGE SCALE GENOMIC DNA]</scope>
    <source>
        <strain evidence="3 4">Str16</strain>
    </source>
</reference>
<organism evidence="3 4">
    <name type="scientific">Sinorhizobium medicae</name>
    <dbReference type="NCBI Taxonomy" id="110321"/>
    <lineage>
        <taxon>Bacteria</taxon>
        <taxon>Pseudomonadati</taxon>
        <taxon>Pseudomonadota</taxon>
        <taxon>Alphaproteobacteria</taxon>
        <taxon>Hyphomicrobiales</taxon>
        <taxon>Rhizobiaceae</taxon>
        <taxon>Sinorhizobium/Ensifer group</taxon>
        <taxon>Sinorhizobium</taxon>
    </lineage>
</organism>
<proteinExistence type="predicted"/>
<keyword evidence="2" id="KW-1133">Transmembrane helix</keyword>
<keyword evidence="2" id="KW-0472">Membrane</keyword>
<evidence type="ECO:0000256" key="1">
    <source>
        <dbReference type="SAM" id="MobiDB-lite"/>
    </source>
</evidence>
<dbReference type="RefSeq" id="WP_080665837.1">
    <property type="nucleotide sequence ID" value="NZ_ATYC01000022.1"/>
</dbReference>
<sequence>MKQTNSVGRKAQGLMASTHRRSKEAKFTAFWRGTAENSTGRNGARNILKRLTIISDQALRSKYIVFAADRKWLYPSWFSVSAAFFALGGLLRCSARRRFVLPGTFVREENGTYVTTKIRDSVAITVVSAVMLTAAANVHASELSRERLLAVRTQEEFATLYKIISRKVGDDANRIVESLEKNGFSCRMGKTLFKAQCVFAYCGDRRLFLPTLPQRELMTINVTIERNDGVWTGVAHHQTACPETDVVLKQKQEDLLTGGTPRGGKK</sequence>
<evidence type="ECO:0008006" key="5">
    <source>
        <dbReference type="Google" id="ProtNLM"/>
    </source>
</evidence>
<feature type="transmembrane region" description="Helical" evidence="2">
    <location>
        <begin position="72"/>
        <end position="91"/>
    </location>
</feature>
<comment type="caution">
    <text evidence="3">The sequence shown here is derived from an EMBL/GenBank/DDBJ whole genome shotgun (WGS) entry which is preliminary data.</text>
</comment>
<gene>
    <name evidence="3" type="ORF">BMJ33_36725</name>
</gene>
<feature type="region of interest" description="Disordered" evidence="1">
    <location>
        <begin position="1"/>
        <end position="21"/>
    </location>
</feature>
<dbReference type="Proteomes" id="UP001190825">
    <property type="component" value="Unassembled WGS sequence"/>
</dbReference>
<evidence type="ECO:0000313" key="4">
    <source>
        <dbReference type="Proteomes" id="UP001190825"/>
    </source>
</evidence>
<name>A0ABX4TBV1_9HYPH</name>
<keyword evidence="4" id="KW-1185">Reference proteome</keyword>
<accession>A0ABX4TBV1</accession>